<feature type="domain" description="Nudix hydrolase" evidence="2">
    <location>
        <begin position="199"/>
        <end position="331"/>
    </location>
</feature>
<evidence type="ECO:0000259" key="2">
    <source>
        <dbReference type="PROSITE" id="PS51462"/>
    </source>
</evidence>
<evidence type="ECO:0000259" key="1">
    <source>
        <dbReference type="PROSITE" id="PS50125"/>
    </source>
</evidence>
<evidence type="ECO:0000313" key="4">
    <source>
        <dbReference type="Proteomes" id="UP001597063"/>
    </source>
</evidence>
<dbReference type="RefSeq" id="WP_131760036.1">
    <property type="nucleotide sequence ID" value="NZ_CAACUY010000099.1"/>
</dbReference>
<protein>
    <submittedName>
        <fullName evidence="3">NUDIX domain-containing protein</fullName>
    </submittedName>
</protein>
<keyword evidence="4" id="KW-1185">Reference proteome</keyword>
<dbReference type="InterPro" id="IPR015797">
    <property type="entry name" value="NUDIX_hydrolase-like_dom_sf"/>
</dbReference>
<dbReference type="InterPro" id="IPR001054">
    <property type="entry name" value="A/G_cyclase"/>
</dbReference>
<proteinExistence type="predicted"/>
<reference evidence="4" key="1">
    <citation type="journal article" date="2019" name="Int. J. Syst. Evol. Microbiol.">
        <title>The Global Catalogue of Microorganisms (GCM) 10K type strain sequencing project: providing services to taxonomists for standard genome sequencing and annotation.</title>
        <authorList>
            <consortium name="The Broad Institute Genomics Platform"/>
            <consortium name="The Broad Institute Genome Sequencing Center for Infectious Disease"/>
            <person name="Wu L."/>
            <person name="Ma J."/>
        </authorList>
    </citation>
    <scope>NUCLEOTIDE SEQUENCE [LARGE SCALE GENOMIC DNA]</scope>
    <source>
        <strain evidence="4">JCM 9371</strain>
    </source>
</reference>
<feature type="domain" description="Guanylate cyclase" evidence="1">
    <location>
        <begin position="8"/>
        <end position="139"/>
    </location>
</feature>
<dbReference type="InterPro" id="IPR000086">
    <property type="entry name" value="NUDIX_hydrolase_dom"/>
</dbReference>
<dbReference type="Gene3D" id="3.30.70.1230">
    <property type="entry name" value="Nucleotide cyclase"/>
    <property type="match status" value="1"/>
</dbReference>
<dbReference type="SUPFAM" id="SSF55811">
    <property type="entry name" value="Nudix"/>
    <property type="match status" value="1"/>
</dbReference>
<gene>
    <name evidence="3" type="ORF">ACFQZM_01350</name>
</gene>
<organism evidence="3 4">
    <name type="scientific">Actinomadura fibrosa</name>
    <dbReference type="NCBI Taxonomy" id="111802"/>
    <lineage>
        <taxon>Bacteria</taxon>
        <taxon>Bacillati</taxon>
        <taxon>Actinomycetota</taxon>
        <taxon>Actinomycetes</taxon>
        <taxon>Streptosporangiales</taxon>
        <taxon>Thermomonosporaceae</taxon>
        <taxon>Actinomadura</taxon>
    </lineage>
</organism>
<evidence type="ECO:0000313" key="3">
    <source>
        <dbReference type="EMBL" id="MFD0683127.1"/>
    </source>
</evidence>
<dbReference type="EMBL" id="JBHTGP010000001">
    <property type="protein sequence ID" value="MFD0683127.1"/>
    <property type="molecule type" value="Genomic_DNA"/>
</dbReference>
<dbReference type="InterPro" id="IPR029787">
    <property type="entry name" value="Nucleotide_cyclase"/>
</dbReference>
<dbReference type="PROSITE" id="PS50125">
    <property type="entry name" value="GUANYLATE_CYCLASE_2"/>
    <property type="match status" value="1"/>
</dbReference>
<accession>A0ABW2XB01</accession>
<dbReference type="Pfam" id="PF00293">
    <property type="entry name" value="NUDIX"/>
    <property type="match status" value="1"/>
</dbReference>
<dbReference type="PROSITE" id="PS51462">
    <property type="entry name" value="NUDIX"/>
    <property type="match status" value="1"/>
</dbReference>
<name>A0ABW2XB01_9ACTN</name>
<dbReference type="Proteomes" id="UP001597063">
    <property type="component" value="Unassembled WGS sequence"/>
</dbReference>
<comment type="caution">
    <text evidence="3">The sequence shown here is derived from an EMBL/GenBank/DDBJ whole genome shotgun (WGS) entry which is preliminary data.</text>
</comment>
<sequence>MVEGVNALVIFTDVRGFSRWSEANEVFVNLRGFVDGFMAILRSRFRAPAFEIRSRGDGALIYRRIGEDLSRAEVTRLLGRTLSAVRQVDADFARHCREFGRRVGHEAELHLGWGVVRGRVIAVDGDLAGHNVNKSARLCNEARPYGVIVDRDDFPDLPRDAGDFVEQERILRGMAPARVWVTGEIASQFIPRERLRETPEVHVAGTCLAEDGGRLKLLVARRSPGRRLFPGLLEGCGGQLRRSEAFADGVRRHFRSELGLDVDVLEDLHVLYTIREPGEPVIPGIRFLCRRAGTGEPVSANHSELRWVSTDEFMDIPDAEFVGDLKHEVIGLVRRYRAERR</sequence>
<dbReference type="SUPFAM" id="SSF55073">
    <property type="entry name" value="Nucleotide cyclase"/>
    <property type="match status" value="1"/>
</dbReference>
<dbReference type="Gene3D" id="3.90.79.10">
    <property type="entry name" value="Nucleoside Triphosphate Pyrophosphohydrolase"/>
    <property type="match status" value="1"/>
</dbReference>